<keyword evidence="7" id="KW-1185">Reference proteome</keyword>
<dbReference type="SMART" id="SM00236">
    <property type="entry name" value="fCBD"/>
    <property type="match status" value="2"/>
</dbReference>
<dbReference type="InterPro" id="IPR000177">
    <property type="entry name" value="Apple"/>
</dbReference>
<dbReference type="Proteomes" id="UP000693981">
    <property type="component" value="Unassembled WGS sequence"/>
</dbReference>
<feature type="signal peptide" evidence="4">
    <location>
        <begin position="1"/>
        <end position="22"/>
    </location>
</feature>
<name>A0A8T1WUT2_9STRA</name>
<dbReference type="SMART" id="SM00223">
    <property type="entry name" value="APPLE"/>
    <property type="match status" value="3"/>
</dbReference>
<dbReference type="Pfam" id="PF14295">
    <property type="entry name" value="PAN_4"/>
    <property type="match status" value="3"/>
</dbReference>
<proteinExistence type="predicted"/>
<dbReference type="PROSITE" id="PS50948">
    <property type="entry name" value="PAN"/>
    <property type="match status" value="2"/>
</dbReference>
<dbReference type="GO" id="GO:0005975">
    <property type="term" value="P:carbohydrate metabolic process"/>
    <property type="evidence" value="ECO:0007669"/>
    <property type="project" value="InterPro"/>
</dbReference>
<evidence type="ECO:0000313" key="6">
    <source>
        <dbReference type="EMBL" id="KAG7397597.1"/>
    </source>
</evidence>
<dbReference type="InterPro" id="IPR003609">
    <property type="entry name" value="Pan_app"/>
</dbReference>
<dbReference type="EMBL" id="JAGDFL010000107">
    <property type="protein sequence ID" value="KAG7397597.1"/>
    <property type="molecule type" value="Genomic_DNA"/>
</dbReference>
<protein>
    <recommendedName>
        <fullName evidence="5">Apple domain-containing protein</fullName>
    </recommendedName>
</protein>
<keyword evidence="2" id="KW-0677">Repeat</keyword>
<reference evidence="6" key="1">
    <citation type="submission" date="2021-02" db="EMBL/GenBank/DDBJ databases">
        <authorList>
            <person name="Palmer J.M."/>
        </authorList>
    </citation>
    <scope>NUCLEOTIDE SEQUENCE</scope>
    <source>
        <strain evidence="6">SCRP23</strain>
    </source>
</reference>
<keyword evidence="1 4" id="KW-0732">Signal</keyword>
<dbReference type="PANTHER" id="PTHR33946">
    <property type="match status" value="1"/>
</dbReference>
<evidence type="ECO:0000313" key="7">
    <source>
        <dbReference type="Proteomes" id="UP000693981"/>
    </source>
</evidence>
<evidence type="ECO:0000256" key="1">
    <source>
        <dbReference type="ARBA" id="ARBA00022729"/>
    </source>
</evidence>
<comment type="caution">
    <text evidence="6">The sequence shown here is derived from an EMBL/GenBank/DDBJ whole genome shotgun (WGS) entry which is preliminary data.</text>
</comment>
<evidence type="ECO:0000256" key="4">
    <source>
        <dbReference type="SAM" id="SignalP"/>
    </source>
</evidence>
<gene>
    <name evidence="6" type="ORF">PHYBOEH_000473</name>
</gene>
<dbReference type="OrthoDB" id="156390at2759"/>
<dbReference type="InterPro" id="IPR000254">
    <property type="entry name" value="CBD"/>
</dbReference>
<dbReference type="CDD" id="cd01100">
    <property type="entry name" value="APPLE_Factor_XI_like"/>
    <property type="match status" value="3"/>
</dbReference>
<dbReference type="GO" id="GO:0006508">
    <property type="term" value="P:proteolysis"/>
    <property type="evidence" value="ECO:0007669"/>
    <property type="project" value="InterPro"/>
</dbReference>
<feature type="chain" id="PRO_5035797342" description="Apple domain-containing protein" evidence="4">
    <location>
        <begin position="23"/>
        <end position="397"/>
    </location>
</feature>
<feature type="domain" description="Apple" evidence="5">
    <location>
        <begin position="70"/>
        <end position="149"/>
    </location>
</feature>
<dbReference type="AlphaFoldDB" id="A0A8T1WUT2"/>
<accession>A0A8T1WUT2</accession>
<sequence>MKVSGARLSAMLLATWSTLSSAQSHIRCQNTIGGPCGDSSRPREMNCCDYGYCQPWNSGYYQCLDKPELCPNQETDIDYYGNDLQVIYGVQPDVCCDRCASTSGCAAYTFINENPDGRTACYLKTSTAGRVEKKGAVSAAYKDFVPPKCSATLWSGCGNSQRTSCCPDEAYCQPWNSGYYQCIDRPDKCPEQETDIDYYGNDLQTLYGLYPSDCCERCAATSGCAAYTFINENADGKTRCYLKSSTAGRREKKGAVSAAYKDFTNPTCTAKVGDSCGNEISGATCCPSGAYCQPWNPGYYQCIAEPEMCPSVQEGIDYKGDDLAVQYGLLPDGCCDACGADSRCTAFTFINKNDDGRSACYLKSGVGTPTSKAGAVSASRIIVIVDPPDFRKLRTLP</sequence>
<keyword evidence="3" id="KW-1015">Disulfide bond</keyword>
<evidence type="ECO:0000256" key="3">
    <source>
        <dbReference type="ARBA" id="ARBA00023157"/>
    </source>
</evidence>
<dbReference type="PANTHER" id="PTHR33946:SF4">
    <property type="entry name" value="COAGULATION FACTOR XI"/>
    <property type="match status" value="1"/>
</dbReference>
<feature type="domain" description="Apple" evidence="5">
    <location>
        <begin position="189"/>
        <end position="268"/>
    </location>
</feature>
<organism evidence="6 7">
    <name type="scientific">Phytophthora boehmeriae</name>
    <dbReference type="NCBI Taxonomy" id="109152"/>
    <lineage>
        <taxon>Eukaryota</taxon>
        <taxon>Sar</taxon>
        <taxon>Stramenopiles</taxon>
        <taxon>Oomycota</taxon>
        <taxon>Peronosporomycetes</taxon>
        <taxon>Peronosporales</taxon>
        <taxon>Peronosporaceae</taxon>
        <taxon>Phytophthora</taxon>
    </lineage>
</organism>
<dbReference type="GO" id="GO:0030248">
    <property type="term" value="F:cellulose binding"/>
    <property type="evidence" value="ECO:0007669"/>
    <property type="project" value="InterPro"/>
</dbReference>
<dbReference type="GO" id="GO:0005576">
    <property type="term" value="C:extracellular region"/>
    <property type="evidence" value="ECO:0007669"/>
    <property type="project" value="InterPro"/>
</dbReference>
<evidence type="ECO:0000256" key="2">
    <source>
        <dbReference type="ARBA" id="ARBA00022737"/>
    </source>
</evidence>
<evidence type="ECO:0000259" key="5">
    <source>
        <dbReference type="PROSITE" id="PS50948"/>
    </source>
</evidence>